<dbReference type="PROSITE" id="PS01126">
    <property type="entry name" value="EF_TS_1"/>
    <property type="match status" value="1"/>
</dbReference>
<dbReference type="EMBL" id="LCJB01000031">
    <property type="protein sequence ID" value="KKT70238.1"/>
    <property type="molecule type" value="Genomic_DNA"/>
</dbReference>
<organism evidence="1 2">
    <name type="scientific">Candidatus Uhrbacteria bacterium GW2011_GWF2_44_350</name>
    <dbReference type="NCBI Taxonomy" id="1619000"/>
    <lineage>
        <taxon>Bacteria</taxon>
        <taxon>Candidatus Uhriibacteriota</taxon>
    </lineage>
</organism>
<dbReference type="AlphaFoldDB" id="A0A0G1JFX2"/>
<name>A0A0G1JFX2_9BACT</name>
<dbReference type="Proteomes" id="UP000034154">
    <property type="component" value="Unassembled WGS sequence"/>
</dbReference>
<sequence length="28" mass="3014">MIDAKTVMQLRAMTGAAMMDAKSALEEV</sequence>
<dbReference type="InterPro" id="IPR009060">
    <property type="entry name" value="UBA-like_sf"/>
</dbReference>
<dbReference type="SUPFAM" id="SSF46934">
    <property type="entry name" value="UBA-like"/>
    <property type="match status" value="1"/>
</dbReference>
<feature type="non-terminal residue" evidence="1">
    <location>
        <position position="28"/>
    </location>
</feature>
<evidence type="ECO:0008006" key="3">
    <source>
        <dbReference type="Google" id="ProtNLM"/>
    </source>
</evidence>
<reference evidence="1 2" key="1">
    <citation type="journal article" date="2015" name="Nature">
        <title>rRNA introns, odd ribosomes, and small enigmatic genomes across a large radiation of phyla.</title>
        <authorList>
            <person name="Brown C.T."/>
            <person name="Hug L.A."/>
            <person name="Thomas B.C."/>
            <person name="Sharon I."/>
            <person name="Castelle C.J."/>
            <person name="Singh A."/>
            <person name="Wilkins M.J."/>
            <person name="Williams K.H."/>
            <person name="Banfield J.F."/>
        </authorList>
    </citation>
    <scope>NUCLEOTIDE SEQUENCE [LARGE SCALE GENOMIC DNA]</scope>
</reference>
<evidence type="ECO:0000313" key="2">
    <source>
        <dbReference type="Proteomes" id="UP000034154"/>
    </source>
</evidence>
<accession>A0A0G1JFX2</accession>
<dbReference type="Gene3D" id="1.10.8.10">
    <property type="entry name" value="DNA helicase RuvA subunit, C-terminal domain"/>
    <property type="match status" value="1"/>
</dbReference>
<dbReference type="InterPro" id="IPR018101">
    <property type="entry name" value="Transl_elong_Ts_CS"/>
</dbReference>
<protein>
    <recommendedName>
        <fullName evidence="3">Elongation factor Ts</fullName>
    </recommendedName>
</protein>
<comment type="caution">
    <text evidence="1">The sequence shown here is derived from an EMBL/GenBank/DDBJ whole genome shotgun (WGS) entry which is preliminary data.</text>
</comment>
<gene>
    <name evidence="1" type="ORF">UW63_C0031G0001</name>
</gene>
<evidence type="ECO:0000313" key="1">
    <source>
        <dbReference type="EMBL" id="KKT70238.1"/>
    </source>
</evidence>
<proteinExistence type="predicted"/>
<dbReference type="GO" id="GO:0003746">
    <property type="term" value="F:translation elongation factor activity"/>
    <property type="evidence" value="ECO:0007669"/>
    <property type="project" value="InterPro"/>
</dbReference>